<sequence length="40" mass="4873">MKYTDNQEEFTLDQLKEYLKDQGIYNEETFSQKMQTFSNS</sequence>
<comment type="caution">
    <text evidence="1">The sequence shown here is derived from an EMBL/GenBank/DDBJ whole genome shotgun (WGS) entry which is preliminary data.</text>
</comment>
<evidence type="ECO:0000313" key="2">
    <source>
        <dbReference type="Proteomes" id="UP000683925"/>
    </source>
</evidence>
<protein>
    <submittedName>
        <fullName evidence="1">Uncharacterized protein</fullName>
    </submittedName>
</protein>
<gene>
    <name evidence="1" type="ORF">POCTA_138.1.T0830075</name>
</gene>
<organism evidence="1 2">
    <name type="scientific">Paramecium octaurelia</name>
    <dbReference type="NCBI Taxonomy" id="43137"/>
    <lineage>
        <taxon>Eukaryota</taxon>
        <taxon>Sar</taxon>
        <taxon>Alveolata</taxon>
        <taxon>Ciliophora</taxon>
        <taxon>Intramacronucleata</taxon>
        <taxon>Oligohymenophorea</taxon>
        <taxon>Peniculida</taxon>
        <taxon>Parameciidae</taxon>
        <taxon>Paramecium</taxon>
    </lineage>
</organism>
<reference evidence="1" key="1">
    <citation type="submission" date="2021-01" db="EMBL/GenBank/DDBJ databases">
        <authorList>
            <consortium name="Genoscope - CEA"/>
            <person name="William W."/>
        </authorList>
    </citation>
    <scope>NUCLEOTIDE SEQUENCE</scope>
</reference>
<dbReference type="Proteomes" id="UP000683925">
    <property type="component" value="Unassembled WGS sequence"/>
</dbReference>
<keyword evidence="2" id="KW-1185">Reference proteome</keyword>
<proteinExistence type="predicted"/>
<evidence type="ECO:0000313" key="1">
    <source>
        <dbReference type="EMBL" id="CAD8184401.1"/>
    </source>
</evidence>
<name>A0A8S1W522_PAROT</name>
<dbReference type="AlphaFoldDB" id="A0A8S1W522"/>
<dbReference type="EMBL" id="CAJJDP010000082">
    <property type="protein sequence ID" value="CAD8184401.1"/>
    <property type="molecule type" value="Genomic_DNA"/>
</dbReference>
<accession>A0A8S1W522</accession>